<dbReference type="AlphaFoldDB" id="A0A1S2VRC1"/>
<dbReference type="InterPro" id="IPR007431">
    <property type="entry name" value="ACP_PD"/>
</dbReference>
<dbReference type="PANTHER" id="PTHR38764">
    <property type="entry name" value="ACYL CARRIER PROTEIN PHOSPHODIESTERASE"/>
    <property type="match status" value="1"/>
</dbReference>
<dbReference type="GO" id="GO:0006633">
    <property type="term" value="P:fatty acid biosynthetic process"/>
    <property type="evidence" value="ECO:0007669"/>
    <property type="project" value="InterPro"/>
</dbReference>
<evidence type="ECO:0008006" key="6">
    <source>
        <dbReference type="Google" id="ProtNLM"/>
    </source>
</evidence>
<dbReference type="PIRSF" id="PIRSF011489">
    <property type="entry name" value="DUF479"/>
    <property type="match status" value="1"/>
</dbReference>
<evidence type="ECO:0000256" key="2">
    <source>
        <dbReference type="ARBA" id="ARBA00022801"/>
    </source>
</evidence>
<keyword evidence="3" id="KW-0443">Lipid metabolism</keyword>
<proteinExistence type="predicted"/>
<name>A0A1S2VRC1_9BACT</name>
<sequence length="198" mass="22283">MNILAHAYLSNREEGLLIGNFIADFIKGDPANPRHGLSAGVVHGIRLHRSIDAFTDTHPAVERVRRLLRPRCHKYAGVAVDVFFDHFLAKHFEALTGESLTAYVAWFYQTLLRVDDRLPAGASRMATYMIRQNWLSNYQHLSGIERSLKGLAGRTTFASGLDTAVEDLVRFYEPISAEFHLFWPDLTGHVQRSAAFSG</sequence>
<evidence type="ECO:0000256" key="3">
    <source>
        <dbReference type="ARBA" id="ARBA00023098"/>
    </source>
</evidence>
<evidence type="ECO:0000313" key="5">
    <source>
        <dbReference type="Proteomes" id="UP000181790"/>
    </source>
</evidence>
<accession>A0A1S2VRC1</accession>
<keyword evidence="5" id="KW-1185">Reference proteome</keyword>
<keyword evidence="2" id="KW-0378">Hydrolase</keyword>
<dbReference type="Pfam" id="PF04336">
    <property type="entry name" value="ACP_PD"/>
    <property type="match status" value="1"/>
</dbReference>
<protein>
    <recommendedName>
        <fullName evidence="6">ACP phosphodiesterase</fullName>
    </recommendedName>
</protein>
<dbReference type="OrthoDB" id="8442777at2"/>
<dbReference type="GO" id="GO:0008770">
    <property type="term" value="F:[acyl-carrier-protein] phosphodiesterase activity"/>
    <property type="evidence" value="ECO:0007669"/>
    <property type="project" value="InterPro"/>
</dbReference>
<gene>
    <name evidence="4" type="ORF">BLX24_02320</name>
</gene>
<reference evidence="4 5" key="1">
    <citation type="submission" date="2016-10" db="EMBL/GenBank/DDBJ databases">
        <title>Arsenicibacter rosenii gen. nov., sp. nov., an efficient arsenic-methylating bacterium isolated from an arsenic-contaminated paddy soil.</title>
        <authorList>
            <person name="Huang K."/>
        </authorList>
    </citation>
    <scope>NUCLEOTIDE SEQUENCE [LARGE SCALE GENOMIC DNA]</scope>
    <source>
        <strain evidence="4 5">SM-1</strain>
    </source>
</reference>
<keyword evidence="1" id="KW-0444">Lipid biosynthesis</keyword>
<organism evidence="4 5">
    <name type="scientific">Arsenicibacter rosenii</name>
    <dbReference type="NCBI Taxonomy" id="1750698"/>
    <lineage>
        <taxon>Bacteria</taxon>
        <taxon>Pseudomonadati</taxon>
        <taxon>Bacteroidota</taxon>
        <taxon>Cytophagia</taxon>
        <taxon>Cytophagales</taxon>
        <taxon>Spirosomataceae</taxon>
        <taxon>Arsenicibacter</taxon>
    </lineage>
</organism>
<evidence type="ECO:0000256" key="1">
    <source>
        <dbReference type="ARBA" id="ARBA00022516"/>
    </source>
</evidence>
<dbReference type="EMBL" id="MORL01000001">
    <property type="protein sequence ID" value="OIN60940.1"/>
    <property type="molecule type" value="Genomic_DNA"/>
</dbReference>
<comment type="caution">
    <text evidence="4">The sequence shown here is derived from an EMBL/GenBank/DDBJ whole genome shotgun (WGS) entry which is preliminary data.</text>
</comment>
<dbReference type="RefSeq" id="WP_071501444.1">
    <property type="nucleotide sequence ID" value="NZ_MORL01000001.1"/>
</dbReference>
<dbReference type="PANTHER" id="PTHR38764:SF1">
    <property type="entry name" value="ACYL CARRIER PROTEIN PHOSPHODIESTERASE"/>
    <property type="match status" value="1"/>
</dbReference>
<dbReference type="Proteomes" id="UP000181790">
    <property type="component" value="Unassembled WGS sequence"/>
</dbReference>
<evidence type="ECO:0000313" key="4">
    <source>
        <dbReference type="EMBL" id="OIN60940.1"/>
    </source>
</evidence>